<proteinExistence type="predicted"/>
<dbReference type="OrthoDB" id="7886647at2"/>
<feature type="transmembrane region" description="Helical" evidence="1">
    <location>
        <begin position="236"/>
        <end position="258"/>
    </location>
</feature>
<sequence length="275" mass="30791">MRLSSFNEMTKWSNLARLASGNLPKLTIVAPFIAFIIFHNEPLQPFLSLSEERHSSPLVELLARARFDIFYLGLVIVGSGVALFTLFCPKQITEYRGYEDFISSKEATKTTNGVAGSLRLSIVDFLRDARDNDEVRDEAGGSLKYPRRFREGLISLVRSGSRAAMADEELLSAGNIVRDSDPEIRDVLRQLDDGCVDTSGFKSKFYDNLHLLSIDVFRLEYLKADYSKPTARAASFWLIVIGTTVVLIPTLITTILVVSDLFSITTQQPFFEDGM</sequence>
<evidence type="ECO:0000313" key="2">
    <source>
        <dbReference type="EMBL" id="SMX25446.1"/>
    </source>
</evidence>
<accession>A0A238J460</accession>
<name>A0A238J460_9RHOB</name>
<keyword evidence="3" id="KW-1185">Reference proteome</keyword>
<keyword evidence="1" id="KW-0472">Membrane</keyword>
<dbReference type="Proteomes" id="UP000201838">
    <property type="component" value="Unassembled WGS sequence"/>
</dbReference>
<protein>
    <submittedName>
        <fullName evidence="2">Uncharacterized protein</fullName>
    </submittedName>
</protein>
<keyword evidence="1" id="KW-0812">Transmembrane</keyword>
<dbReference type="EMBL" id="FXXQ01000017">
    <property type="protein sequence ID" value="SMX25446.1"/>
    <property type="molecule type" value="Genomic_DNA"/>
</dbReference>
<dbReference type="AlphaFoldDB" id="A0A238J460"/>
<organism evidence="2 3">
    <name type="scientific">Boseongicola aestuarii</name>
    <dbReference type="NCBI Taxonomy" id="1470561"/>
    <lineage>
        <taxon>Bacteria</taxon>
        <taxon>Pseudomonadati</taxon>
        <taxon>Pseudomonadota</taxon>
        <taxon>Alphaproteobacteria</taxon>
        <taxon>Rhodobacterales</taxon>
        <taxon>Paracoccaceae</taxon>
        <taxon>Boseongicola</taxon>
    </lineage>
</organism>
<gene>
    <name evidence="2" type="ORF">BOA8489_03589</name>
</gene>
<feature type="transmembrane region" description="Helical" evidence="1">
    <location>
        <begin position="21"/>
        <end position="39"/>
    </location>
</feature>
<reference evidence="2 3" key="1">
    <citation type="submission" date="2017-05" db="EMBL/GenBank/DDBJ databases">
        <authorList>
            <person name="Song R."/>
            <person name="Chenine A.L."/>
            <person name="Ruprecht R.M."/>
        </authorList>
    </citation>
    <scope>NUCLEOTIDE SEQUENCE [LARGE SCALE GENOMIC DNA]</scope>
    <source>
        <strain evidence="2 3">CECT 8489</strain>
    </source>
</reference>
<evidence type="ECO:0000256" key="1">
    <source>
        <dbReference type="SAM" id="Phobius"/>
    </source>
</evidence>
<feature type="transmembrane region" description="Helical" evidence="1">
    <location>
        <begin position="69"/>
        <end position="88"/>
    </location>
</feature>
<keyword evidence="1" id="KW-1133">Transmembrane helix</keyword>
<evidence type="ECO:0000313" key="3">
    <source>
        <dbReference type="Proteomes" id="UP000201838"/>
    </source>
</evidence>
<dbReference type="RefSeq" id="WP_141138330.1">
    <property type="nucleotide sequence ID" value="NZ_FXXQ01000017.1"/>
</dbReference>